<dbReference type="CDD" id="cd12910">
    <property type="entry name" value="SPRY_SSH4_like"/>
    <property type="match status" value="1"/>
</dbReference>
<dbReference type="GO" id="GO:0005634">
    <property type="term" value="C:nucleus"/>
    <property type="evidence" value="ECO:0007669"/>
    <property type="project" value="TreeGrafter"/>
</dbReference>
<evidence type="ECO:0000256" key="1">
    <source>
        <dbReference type="ARBA" id="ARBA00004370"/>
    </source>
</evidence>
<evidence type="ECO:0000313" key="7">
    <source>
        <dbReference type="EMBL" id="RCI13019.1"/>
    </source>
</evidence>
<feature type="non-terminal residue" evidence="7">
    <location>
        <position position="765"/>
    </location>
</feature>
<comment type="subcellular location">
    <subcellularLocation>
        <location evidence="1">Membrane</location>
    </subcellularLocation>
</comment>
<evidence type="ECO:0000256" key="5">
    <source>
        <dbReference type="ARBA" id="ARBA00023136"/>
    </source>
</evidence>
<feature type="compositionally biased region" description="Acidic residues" evidence="6">
    <location>
        <begin position="631"/>
        <end position="646"/>
    </location>
</feature>
<feature type="region of interest" description="Disordered" evidence="6">
    <location>
        <begin position="688"/>
        <end position="765"/>
    </location>
</feature>
<keyword evidence="4" id="KW-1133">Transmembrane helix</keyword>
<dbReference type="Proteomes" id="UP000253664">
    <property type="component" value="Unassembled WGS sequence"/>
</dbReference>
<evidence type="ECO:0000256" key="3">
    <source>
        <dbReference type="ARBA" id="ARBA00022692"/>
    </source>
</evidence>
<organism evidence="7 8">
    <name type="scientific">Ophiocordyceps polyrhachis-furcata BCC 54312</name>
    <dbReference type="NCBI Taxonomy" id="1330021"/>
    <lineage>
        <taxon>Eukaryota</taxon>
        <taxon>Fungi</taxon>
        <taxon>Dikarya</taxon>
        <taxon>Ascomycota</taxon>
        <taxon>Pezizomycotina</taxon>
        <taxon>Sordariomycetes</taxon>
        <taxon>Hypocreomycetidae</taxon>
        <taxon>Hypocreales</taxon>
        <taxon>Ophiocordycipitaceae</taxon>
        <taxon>Ophiocordyceps</taxon>
    </lineage>
</organism>
<feature type="region of interest" description="Disordered" evidence="6">
    <location>
        <begin position="387"/>
        <end position="450"/>
    </location>
</feature>
<keyword evidence="8" id="KW-1185">Reference proteome</keyword>
<feature type="region of interest" description="Disordered" evidence="6">
    <location>
        <begin position="623"/>
        <end position="676"/>
    </location>
</feature>
<dbReference type="GO" id="GO:0030289">
    <property type="term" value="C:protein phosphatase 4 complex"/>
    <property type="evidence" value="ECO:0007669"/>
    <property type="project" value="InterPro"/>
</dbReference>
<feature type="compositionally biased region" description="Basic and acidic residues" evidence="6">
    <location>
        <begin position="413"/>
        <end position="422"/>
    </location>
</feature>
<dbReference type="OrthoDB" id="25503at2759"/>
<feature type="compositionally biased region" description="Pro residues" evidence="6">
    <location>
        <begin position="33"/>
        <end position="44"/>
    </location>
</feature>
<dbReference type="PANTHER" id="PTHR16487:SF0">
    <property type="entry name" value="PROTEIN PHOSPHATASE 4 REGULATORY SUBUNIT 2-RELATED"/>
    <property type="match status" value="1"/>
</dbReference>
<dbReference type="GO" id="GO:0005737">
    <property type="term" value="C:cytoplasm"/>
    <property type="evidence" value="ECO:0007669"/>
    <property type="project" value="TreeGrafter"/>
</dbReference>
<dbReference type="STRING" id="1330021.A0A367LF15"/>
<dbReference type="EMBL" id="LKCN02000007">
    <property type="protein sequence ID" value="RCI13019.1"/>
    <property type="molecule type" value="Genomic_DNA"/>
</dbReference>
<accession>A0A367LF15</accession>
<dbReference type="InterPro" id="IPR035780">
    <property type="entry name" value="SPRY_Ssh4-like"/>
</dbReference>
<dbReference type="GO" id="GO:0016020">
    <property type="term" value="C:membrane"/>
    <property type="evidence" value="ECO:0007669"/>
    <property type="project" value="UniProtKB-SubCell"/>
</dbReference>
<feature type="region of interest" description="Disordered" evidence="6">
    <location>
        <begin position="1"/>
        <end position="92"/>
    </location>
</feature>
<feature type="compositionally biased region" description="Acidic residues" evidence="6">
    <location>
        <begin position="737"/>
        <end position="746"/>
    </location>
</feature>
<dbReference type="InterPro" id="IPR043136">
    <property type="entry name" value="B30.2/SPRY_sf"/>
</dbReference>
<feature type="compositionally biased region" description="Low complexity" evidence="6">
    <location>
        <begin position="45"/>
        <end position="57"/>
    </location>
</feature>
<dbReference type="Gene3D" id="2.60.120.920">
    <property type="match status" value="1"/>
</dbReference>
<feature type="compositionally biased region" description="Basic and acidic residues" evidence="6">
    <location>
        <begin position="717"/>
        <end position="736"/>
    </location>
</feature>
<dbReference type="Pfam" id="PF09184">
    <property type="entry name" value="PPP4R2"/>
    <property type="match status" value="1"/>
</dbReference>
<proteinExistence type="inferred from homology"/>
<comment type="similarity">
    <text evidence="2">Belongs to the PPP4R2 family.</text>
</comment>
<evidence type="ECO:0000256" key="2">
    <source>
        <dbReference type="ARBA" id="ARBA00009207"/>
    </source>
</evidence>
<feature type="compositionally biased region" description="Acidic residues" evidence="6">
    <location>
        <begin position="423"/>
        <end position="432"/>
    </location>
</feature>
<name>A0A367LF15_9HYPO</name>
<dbReference type="AlphaFoldDB" id="A0A367LF15"/>
<keyword evidence="3" id="KW-0812">Transmembrane</keyword>
<dbReference type="InterPro" id="IPR015267">
    <property type="entry name" value="PPP4R2"/>
</dbReference>
<reference evidence="7 8" key="1">
    <citation type="journal article" date="2015" name="BMC Genomics">
        <title>Insights from the genome of Ophiocordyceps polyrhachis-furcata to pathogenicity and host specificity in insect fungi.</title>
        <authorList>
            <person name="Wichadakul D."/>
            <person name="Kobmoo N."/>
            <person name="Ingsriswang S."/>
            <person name="Tangphatsornruang S."/>
            <person name="Chantasingh D."/>
            <person name="Luangsa-ard J.J."/>
            <person name="Eurwilaichitr L."/>
        </authorList>
    </citation>
    <scope>NUCLEOTIDE SEQUENCE [LARGE SCALE GENOMIC DNA]</scope>
    <source>
        <strain evidence="7 8">BCC 54312</strain>
    </source>
</reference>
<protein>
    <recommendedName>
        <fullName evidence="9">SPRY domain-containing protein</fullName>
    </recommendedName>
</protein>
<evidence type="ECO:0000256" key="6">
    <source>
        <dbReference type="SAM" id="MobiDB-lite"/>
    </source>
</evidence>
<comment type="caution">
    <text evidence="7">The sequence shown here is derived from an EMBL/GenBank/DDBJ whole genome shotgun (WGS) entry which is preliminary data.</text>
</comment>
<sequence>GGVARRNSNSSSTVHQPPIAAKPPPSYEEAAGPHPPPPGRPPQPSTSTLTLTSTSDPSTHDWQTAVPDTSLFPAPPTYFGAHERSPASNADEADAEAGDAWCRYYPLAEPLSMAVVPTEHVQLLMPFEFHGSIREFRDGGGGRWRVTTDVRSPDRCIIGYPPLYLAGKKQDAAKKTTKSTTTTIYYEARLLPTSRNISLALGFTALPYPSFRMPGWHRGSLAIHGDDGRRYVNDSYGGKDFTTAFRRGATYGVGLVINHLDRGSSSVFFTCDGGVVGRWLLFEETDAEDDSAVVGLEGMHDVCCAVGTFDALDFELVFDSERWLYREGLIQTDRKRKALARLAMSGALEGASWPSLRDYILRLLDKIAHTDFPASKSARLQVTMYGNESPSSSMQAHDEDSSSTLDATDADEEGGREGKKANDDDDDDDDSDQKDGEGSSSSPTTTLPRQVVAQLDAIKAQLRHFSSNPPHTIQRLAELLLNPVLQYRALASYLHAVDRVVNVTSGTDVYPLPLPLVPDLSAGGRDVNNDGHHHNHQAAAVSWGNSTTTEGTQTIDGPNGMGRIETVSVSVNGVPSTGHARGVTQGELLRQEQRAGVIPVSQLSRGRNGAVVSATTAHIDHVGDDDKDVVIDDDNDDDDDDDDDVNDSIPHLRGPDHVGVSDTGPQSSTITGQGGVQMHNIDVEAAVGKRSAASGRDGSKLDDDSPSTLDDETTFGTKREADIPLETDAPKRAKETVDDDDDDDDASASPPLTTTAVTDEKMEET</sequence>
<feature type="compositionally biased region" description="Polar residues" evidence="6">
    <location>
        <begin position="1"/>
        <end position="15"/>
    </location>
</feature>
<keyword evidence="5" id="KW-0472">Membrane</keyword>
<dbReference type="PANTHER" id="PTHR16487">
    <property type="entry name" value="PPP4R2-RELATED PROTEIN"/>
    <property type="match status" value="1"/>
</dbReference>
<feature type="non-terminal residue" evidence="7">
    <location>
        <position position="1"/>
    </location>
</feature>
<dbReference type="GO" id="GO:0019888">
    <property type="term" value="F:protein phosphatase regulator activity"/>
    <property type="evidence" value="ECO:0007669"/>
    <property type="project" value="InterPro"/>
</dbReference>
<evidence type="ECO:0008006" key="9">
    <source>
        <dbReference type="Google" id="ProtNLM"/>
    </source>
</evidence>
<evidence type="ECO:0000256" key="4">
    <source>
        <dbReference type="ARBA" id="ARBA00022989"/>
    </source>
</evidence>
<gene>
    <name evidence="7" type="ORF">L249_0205</name>
</gene>
<evidence type="ECO:0000313" key="8">
    <source>
        <dbReference type="Proteomes" id="UP000253664"/>
    </source>
</evidence>